<reference evidence="2" key="1">
    <citation type="submission" date="2016-01" db="EMBL/GenBank/DDBJ databases">
        <title>Reference transcriptome for the parasite Schistocephalus solidus: insights into the molecular evolution of parasitism.</title>
        <authorList>
            <person name="Hebert F.O."/>
            <person name="Grambauer S."/>
            <person name="Barber I."/>
            <person name="Landry C.R."/>
            <person name="Aubin-Horth N."/>
        </authorList>
    </citation>
    <scope>NUCLEOTIDE SEQUENCE</scope>
</reference>
<feature type="region of interest" description="Disordered" evidence="1">
    <location>
        <begin position="1"/>
        <end position="22"/>
    </location>
</feature>
<organism evidence="2">
    <name type="scientific">Schistocephalus solidus</name>
    <name type="common">Tapeworm</name>
    <dbReference type="NCBI Taxonomy" id="70667"/>
    <lineage>
        <taxon>Eukaryota</taxon>
        <taxon>Metazoa</taxon>
        <taxon>Spiralia</taxon>
        <taxon>Lophotrochozoa</taxon>
        <taxon>Platyhelminthes</taxon>
        <taxon>Cestoda</taxon>
        <taxon>Eucestoda</taxon>
        <taxon>Diphyllobothriidea</taxon>
        <taxon>Diphyllobothriidae</taxon>
        <taxon>Schistocephalus</taxon>
    </lineage>
</organism>
<evidence type="ECO:0000313" key="2">
    <source>
        <dbReference type="EMBL" id="JAP40600.1"/>
    </source>
</evidence>
<dbReference type="EMBL" id="GEEE01022625">
    <property type="protein sequence ID" value="JAP40600.1"/>
    <property type="molecule type" value="Transcribed_RNA"/>
</dbReference>
<sequence length="132" mass="15026">MRAYPSSSRYGAINPRGPESKVATPAHLRLPLRIPGTPLIFISPSQTLPSDFLILLGVCVYLENIKPSTLAWLRLLSCCVESLFHPKFNVCIRKISRRHAGFRAVALEGFHRPRIRKIVHREPSLLKHRYFG</sequence>
<evidence type="ECO:0000256" key="1">
    <source>
        <dbReference type="SAM" id="MobiDB-lite"/>
    </source>
</evidence>
<gene>
    <name evidence="2" type="ORF">TR118961</name>
</gene>
<dbReference type="AlphaFoldDB" id="A0A0X3NMY3"/>
<proteinExistence type="predicted"/>
<name>A0A0X3NMY3_SCHSO</name>
<accession>A0A0X3NMY3</accession>
<protein>
    <submittedName>
        <fullName evidence="2">Uncharacterized protein</fullName>
    </submittedName>
</protein>